<comment type="caution">
    <text evidence="2">The sequence shown here is derived from an EMBL/GenBank/DDBJ whole genome shotgun (WGS) entry which is preliminary data.</text>
</comment>
<reference evidence="2 3" key="1">
    <citation type="journal article" date="2018" name="PLoS ONE">
        <title>The draft genome of Kipferlia bialata reveals reductive genome evolution in fornicate parasites.</title>
        <authorList>
            <person name="Tanifuji G."/>
            <person name="Takabayashi S."/>
            <person name="Kume K."/>
            <person name="Takagi M."/>
            <person name="Nakayama T."/>
            <person name="Kamikawa R."/>
            <person name="Inagaki Y."/>
            <person name="Hashimoto T."/>
        </authorList>
    </citation>
    <scope>NUCLEOTIDE SEQUENCE [LARGE SCALE GENOMIC DNA]</scope>
    <source>
        <strain evidence="2">NY0173</strain>
    </source>
</reference>
<accession>A0A9K3GSS7</accession>
<sequence>AAEDHAATLALEREADEKRQREEEEEARAQYEYRVAAVESGRALKAQLAQANREKEMRMQEERAEDARLVSLAVQKVFAEEREKQNIAH</sequence>
<keyword evidence="3" id="KW-1185">Reference proteome</keyword>
<evidence type="ECO:0000256" key="1">
    <source>
        <dbReference type="SAM" id="MobiDB-lite"/>
    </source>
</evidence>
<feature type="region of interest" description="Disordered" evidence="1">
    <location>
        <begin position="1"/>
        <end position="26"/>
    </location>
</feature>
<gene>
    <name evidence="2" type="ORF">KIPB_017211</name>
</gene>
<name>A0A9K3GSS7_9EUKA</name>
<protein>
    <submittedName>
        <fullName evidence="2">Uncharacterized protein</fullName>
    </submittedName>
</protein>
<organism evidence="2 3">
    <name type="scientific">Kipferlia bialata</name>
    <dbReference type="NCBI Taxonomy" id="797122"/>
    <lineage>
        <taxon>Eukaryota</taxon>
        <taxon>Metamonada</taxon>
        <taxon>Carpediemonas-like organisms</taxon>
        <taxon>Kipferlia</taxon>
    </lineage>
</organism>
<feature type="non-terminal residue" evidence="2">
    <location>
        <position position="1"/>
    </location>
</feature>
<dbReference type="Proteomes" id="UP000265618">
    <property type="component" value="Unassembled WGS sequence"/>
</dbReference>
<evidence type="ECO:0000313" key="2">
    <source>
        <dbReference type="EMBL" id="GIQ93041.1"/>
    </source>
</evidence>
<proteinExistence type="predicted"/>
<feature type="non-terminal residue" evidence="2">
    <location>
        <position position="89"/>
    </location>
</feature>
<dbReference type="EMBL" id="BDIP01011279">
    <property type="protein sequence ID" value="GIQ93041.1"/>
    <property type="molecule type" value="Genomic_DNA"/>
</dbReference>
<dbReference type="AlphaFoldDB" id="A0A9K3GSS7"/>
<evidence type="ECO:0000313" key="3">
    <source>
        <dbReference type="Proteomes" id="UP000265618"/>
    </source>
</evidence>